<evidence type="ECO:0000256" key="2">
    <source>
        <dbReference type="ARBA" id="ARBA00005695"/>
    </source>
</evidence>
<dbReference type="GO" id="GO:0015833">
    <property type="term" value="P:peptide transport"/>
    <property type="evidence" value="ECO:0007669"/>
    <property type="project" value="TreeGrafter"/>
</dbReference>
<name>A0A5N5DVT4_RHOER</name>
<organism evidence="6 7">
    <name type="scientific">Rhodococcus erythropolis</name>
    <name type="common">Arthrobacter picolinophilus</name>
    <dbReference type="NCBI Taxonomy" id="1833"/>
    <lineage>
        <taxon>Bacteria</taxon>
        <taxon>Bacillati</taxon>
        <taxon>Actinomycetota</taxon>
        <taxon>Actinomycetes</taxon>
        <taxon>Mycobacteriales</taxon>
        <taxon>Nocardiaceae</taxon>
        <taxon>Rhodococcus</taxon>
        <taxon>Rhodococcus erythropolis group</taxon>
    </lineage>
</organism>
<dbReference type="InterPro" id="IPR000914">
    <property type="entry name" value="SBP_5_dom"/>
</dbReference>
<protein>
    <recommendedName>
        <fullName evidence="5">Solute-binding protein family 5 domain-containing protein</fullName>
    </recommendedName>
</protein>
<dbReference type="GO" id="GO:0030313">
    <property type="term" value="C:cell envelope"/>
    <property type="evidence" value="ECO:0007669"/>
    <property type="project" value="UniProtKB-SubCell"/>
</dbReference>
<evidence type="ECO:0000313" key="6">
    <source>
        <dbReference type="EMBL" id="KAB2582155.1"/>
    </source>
</evidence>
<dbReference type="EMBL" id="MRBO01000731">
    <property type="protein sequence ID" value="KAB2582155.1"/>
    <property type="molecule type" value="Genomic_DNA"/>
</dbReference>
<dbReference type="AlphaFoldDB" id="A0A5N5DVT4"/>
<dbReference type="CDD" id="cd08492">
    <property type="entry name" value="PBP2_NikA_DppA_OppA_like_15"/>
    <property type="match status" value="1"/>
</dbReference>
<dbReference type="PANTHER" id="PTHR30290">
    <property type="entry name" value="PERIPLASMIC BINDING COMPONENT OF ABC TRANSPORTER"/>
    <property type="match status" value="1"/>
</dbReference>
<dbReference type="GO" id="GO:0042597">
    <property type="term" value="C:periplasmic space"/>
    <property type="evidence" value="ECO:0007669"/>
    <property type="project" value="UniProtKB-ARBA"/>
</dbReference>
<sequence length="536" mass="58354">MAIGLTLSACAGEGSSGTVASEPVSGGTIVFATDREPFSLDPAHGGDQPQANIARAYLDSLIRQESDGGFTPWLAKSWEISPDEAIYTFHLRDDVTFTDGTPFNAAAVKANFDHWLDPATVNSESSASFKNLRSIETPDDYTVVVDLGKPYADFLSTLTSSYSGMQSPAGLARGLEANDLAPIGTGPFIIESWDKQSQVTLVRNEAYNWAPATAAHQGPAYAQEIVWKFIPEATTRFAALESGEVDSIENPPPSNFRKIQSSDTLTLIDGQRTGVPVQLDLNTTRAPFDDLAVRQAFRHAVDVQSGLDSIYFGAYKGFGGSLSPNTVFYDPEFEAAYPFDVDKANQLLDGAGWTQRNSDGFRVKNGQVLTANVVLGLGATSQEYFLLDQLAGTVKQAGFDLEYKKLDDDQAAATRAKWDYDALKDYWGGPNTASALYYLFHSAMNADVGSGYHPNGTGYRNAELDSLIDQGIAVSDTDKRQALYSAAQKIISDEALNVPLYLQPLQYVYRNDIVEGVDTDPRTNQVSFYDAWVTRQ</sequence>
<proteinExistence type="inferred from homology"/>
<comment type="similarity">
    <text evidence="2">Belongs to the bacterial solute-binding protein 5 family.</text>
</comment>
<dbReference type="GO" id="GO:1904680">
    <property type="term" value="F:peptide transmembrane transporter activity"/>
    <property type="evidence" value="ECO:0007669"/>
    <property type="project" value="TreeGrafter"/>
</dbReference>
<comment type="caution">
    <text evidence="6">The sequence shown here is derived from an EMBL/GenBank/DDBJ whole genome shotgun (WGS) entry which is preliminary data.</text>
</comment>
<keyword evidence="4" id="KW-0732">Signal</keyword>
<dbReference type="Gene3D" id="3.40.190.10">
    <property type="entry name" value="Periplasmic binding protein-like II"/>
    <property type="match status" value="1"/>
</dbReference>
<dbReference type="GO" id="GO:0043190">
    <property type="term" value="C:ATP-binding cassette (ABC) transporter complex"/>
    <property type="evidence" value="ECO:0007669"/>
    <property type="project" value="InterPro"/>
</dbReference>
<gene>
    <name evidence="6" type="ORF">BS297_27370</name>
</gene>
<dbReference type="Gene3D" id="3.10.105.10">
    <property type="entry name" value="Dipeptide-binding Protein, Domain 3"/>
    <property type="match status" value="1"/>
</dbReference>
<evidence type="ECO:0000256" key="4">
    <source>
        <dbReference type="ARBA" id="ARBA00022729"/>
    </source>
</evidence>
<dbReference type="Pfam" id="PF00496">
    <property type="entry name" value="SBP_bac_5"/>
    <property type="match status" value="1"/>
</dbReference>
<evidence type="ECO:0000313" key="7">
    <source>
        <dbReference type="Proteomes" id="UP000325576"/>
    </source>
</evidence>
<reference evidence="6 7" key="1">
    <citation type="journal article" date="2017" name="Poromechanics V (2013)">
        <title>Genomic Characterization of the Arsenic-Tolerant Actinobacterium, &lt;i&gt;Rhodococcus erythropolis&lt;/i&gt; S43.</title>
        <authorList>
            <person name="Retamal-Morales G."/>
            <person name="Mehnert M."/>
            <person name="Schwabe R."/>
            <person name="Tischler D."/>
            <person name="Schloemann M."/>
            <person name="Levican G.J."/>
        </authorList>
    </citation>
    <scope>NUCLEOTIDE SEQUENCE [LARGE SCALE GENOMIC DNA]</scope>
    <source>
        <strain evidence="6 7">S43</strain>
    </source>
</reference>
<feature type="domain" description="Solute-binding protein family 5" evidence="5">
    <location>
        <begin position="70"/>
        <end position="442"/>
    </location>
</feature>
<dbReference type="SUPFAM" id="SSF53850">
    <property type="entry name" value="Periplasmic binding protein-like II"/>
    <property type="match status" value="1"/>
</dbReference>
<dbReference type="PIRSF" id="PIRSF002741">
    <property type="entry name" value="MppA"/>
    <property type="match status" value="1"/>
</dbReference>
<dbReference type="Proteomes" id="UP000325576">
    <property type="component" value="Unassembled WGS sequence"/>
</dbReference>
<accession>A0A5N5DVT4</accession>
<dbReference type="InterPro" id="IPR030678">
    <property type="entry name" value="Peptide/Ni-bd"/>
</dbReference>
<dbReference type="InterPro" id="IPR039424">
    <property type="entry name" value="SBP_5"/>
</dbReference>
<keyword evidence="3" id="KW-0813">Transport</keyword>
<evidence type="ECO:0000259" key="5">
    <source>
        <dbReference type="Pfam" id="PF00496"/>
    </source>
</evidence>
<evidence type="ECO:0000256" key="3">
    <source>
        <dbReference type="ARBA" id="ARBA00022448"/>
    </source>
</evidence>
<evidence type="ECO:0000256" key="1">
    <source>
        <dbReference type="ARBA" id="ARBA00004196"/>
    </source>
</evidence>
<comment type="subcellular location">
    <subcellularLocation>
        <location evidence="1">Cell envelope</location>
    </subcellularLocation>
</comment>
<dbReference type="PANTHER" id="PTHR30290:SF10">
    <property type="entry name" value="PERIPLASMIC OLIGOPEPTIDE-BINDING PROTEIN-RELATED"/>
    <property type="match status" value="1"/>
</dbReference>